<gene>
    <name evidence="1" type="ORF">CVM52_18290</name>
</gene>
<sequence>MKHLFYRRRKFFDDDFDWDTYGQGTSERRLKRAVRPMAALGQLSFDPESGTVQSGAGEVHPNQQLILEAIGKLQPATVHEVGCGGGTHLATAKSLFPAIGFTGGDRGAGQLELAIEQHPELKGHLGLQDVTMPFCHQWPRAELVFTQAVLMHIHTAVSHFVALSNIVRQAQKFVLLVENYQCHNFVRDIETLYETGHLAWEHLSIHRIDGSGGARGILLSKTPLDLPVLRTDLQIRDGDEPSIRRLMRADEGSLRGLFGFDPA</sequence>
<proteinExistence type="predicted"/>
<dbReference type="AlphaFoldDB" id="A0A2M8IXH7"/>
<dbReference type="RefSeq" id="WP_100163880.1">
    <property type="nucleotide sequence ID" value="NZ_PGTB01000107.1"/>
</dbReference>
<accession>A0A2M8IXH7</accession>
<keyword evidence="2" id="KW-1185">Reference proteome</keyword>
<dbReference type="InterPro" id="IPR029063">
    <property type="entry name" value="SAM-dependent_MTases_sf"/>
</dbReference>
<name>A0A2M8IXH7_9RHOB</name>
<dbReference type="Gene3D" id="3.40.50.150">
    <property type="entry name" value="Vaccinia Virus protein VP39"/>
    <property type="match status" value="1"/>
</dbReference>
<protein>
    <recommendedName>
        <fullName evidence="3">Class I SAM-dependent methyltransferase</fullName>
    </recommendedName>
</protein>
<dbReference type="OrthoDB" id="7815180at2"/>
<organism evidence="1 2">
    <name type="scientific">Pseudooceanicola lipolyticus</name>
    <dbReference type="NCBI Taxonomy" id="2029104"/>
    <lineage>
        <taxon>Bacteria</taxon>
        <taxon>Pseudomonadati</taxon>
        <taxon>Pseudomonadota</taxon>
        <taxon>Alphaproteobacteria</taxon>
        <taxon>Rhodobacterales</taxon>
        <taxon>Paracoccaceae</taxon>
        <taxon>Pseudooceanicola</taxon>
    </lineage>
</organism>
<evidence type="ECO:0008006" key="3">
    <source>
        <dbReference type="Google" id="ProtNLM"/>
    </source>
</evidence>
<evidence type="ECO:0000313" key="2">
    <source>
        <dbReference type="Proteomes" id="UP000231553"/>
    </source>
</evidence>
<dbReference type="SUPFAM" id="SSF53335">
    <property type="entry name" value="S-adenosyl-L-methionine-dependent methyltransferases"/>
    <property type="match status" value="1"/>
</dbReference>
<reference evidence="1 2" key="1">
    <citation type="journal article" date="2018" name="Int. J. Syst. Evol. Microbiol.">
        <title>Pseudooceanicola lipolyticus sp. nov., a marine alphaproteobacterium, reclassification of Oceanicola flagellatus as Pseudooceanicola flagellatus comb. nov. and emended description of the genus Pseudooceanicola.</title>
        <authorList>
            <person name="Huang M.-M."/>
            <person name="Guo L.-L."/>
            <person name="Wu Y.-H."/>
            <person name="Lai Q.-L."/>
            <person name="Shao Z.-Z."/>
            <person name="Wang C.-S."/>
            <person name="Wu M."/>
            <person name="Xu X.-W."/>
        </authorList>
    </citation>
    <scope>NUCLEOTIDE SEQUENCE [LARGE SCALE GENOMIC DNA]</scope>
    <source>
        <strain evidence="1 2">157</strain>
    </source>
</reference>
<dbReference type="Proteomes" id="UP000231553">
    <property type="component" value="Unassembled WGS sequence"/>
</dbReference>
<comment type="caution">
    <text evidence="1">The sequence shown here is derived from an EMBL/GenBank/DDBJ whole genome shotgun (WGS) entry which is preliminary data.</text>
</comment>
<evidence type="ECO:0000313" key="1">
    <source>
        <dbReference type="EMBL" id="PJE35204.1"/>
    </source>
</evidence>
<dbReference type="EMBL" id="PGTB01000107">
    <property type="protein sequence ID" value="PJE35204.1"/>
    <property type="molecule type" value="Genomic_DNA"/>
</dbReference>